<evidence type="ECO:0000313" key="1">
    <source>
        <dbReference type="EMBL" id="KAK3700732.1"/>
    </source>
</evidence>
<comment type="caution">
    <text evidence="1">The sequence shown here is derived from an EMBL/GenBank/DDBJ whole genome shotgun (WGS) entry which is preliminary data.</text>
</comment>
<reference evidence="1" key="1">
    <citation type="submission" date="2023-07" db="EMBL/GenBank/DDBJ databases">
        <title>Black Yeasts Isolated from many extreme environments.</title>
        <authorList>
            <person name="Coleine C."/>
            <person name="Stajich J.E."/>
            <person name="Selbmann L."/>
        </authorList>
    </citation>
    <scope>NUCLEOTIDE SEQUENCE</scope>
    <source>
        <strain evidence="1">CCFEE 5714</strain>
    </source>
</reference>
<protein>
    <submittedName>
        <fullName evidence="1">Sperm-associated antigen 4 protein</fullName>
    </submittedName>
</protein>
<proteinExistence type="predicted"/>
<organism evidence="1 2">
    <name type="scientific">Vermiconidia calcicola</name>
    <dbReference type="NCBI Taxonomy" id="1690605"/>
    <lineage>
        <taxon>Eukaryota</taxon>
        <taxon>Fungi</taxon>
        <taxon>Dikarya</taxon>
        <taxon>Ascomycota</taxon>
        <taxon>Pezizomycotina</taxon>
        <taxon>Dothideomycetes</taxon>
        <taxon>Dothideomycetidae</taxon>
        <taxon>Mycosphaerellales</taxon>
        <taxon>Extremaceae</taxon>
        <taxon>Vermiconidia</taxon>
    </lineage>
</organism>
<accession>A0ACC3MSG7</accession>
<name>A0ACC3MSG7_9PEZI</name>
<evidence type="ECO:0000313" key="2">
    <source>
        <dbReference type="Proteomes" id="UP001281147"/>
    </source>
</evidence>
<keyword evidence="2" id="KW-1185">Reference proteome</keyword>
<dbReference type="Proteomes" id="UP001281147">
    <property type="component" value="Unassembled WGS sequence"/>
</dbReference>
<sequence>MKLTVALLTAVISTAAAQPHANHRHQHRHKGDVTDVTVVSGPTVIAYVLNGQAISEQEVQQGIANGTLVWAQGGLQRESSSAAPASTASAAPAYTPSAASSIPAYVPQESPQGPPSGPPDSEPSGEPQGPPSWGPSSGSPSGWSGEGSGVDSEFPDGELSCDNFPSEYGAVSVDWIGLGGWTGVQKPGSSSGGYGDILTVTSGGGCSEGAFCSYACPPGYQKAQWPDTQGVTGQSVGGVLCEGGKLRLTNHALSNKLCIPGASQVDIRVRNDMGDQVAVCRTDYPGTEGETVPLNAQPGSENPLTCPDAEAYYMWQGSHTSAQYYVNPAGVSVEDGCQWGSPENPWGNYAPLNLGVGYSNGAAWLSIFQNAPTTDVKLDFSVEIKGDGVSGTCRYSNGQYCGGVNYDDCSSTTGCTVSISEGTATFVFSS</sequence>
<gene>
    <name evidence="1" type="primary">SUN4_2</name>
    <name evidence="1" type="ORF">LTR37_015814</name>
</gene>
<dbReference type="EMBL" id="JAUTXU010000181">
    <property type="protein sequence ID" value="KAK3700732.1"/>
    <property type="molecule type" value="Genomic_DNA"/>
</dbReference>